<feature type="transmembrane region" description="Helical" evidence="1">
    <location>
        <begin position="69"/>
        <end position="91"/>
    </location>
</feature>
<evidence type="ECO:0000256" key="1">
    <source>
        <dbReference type="SAM" id="Phobius"/>
    </source>
</evidence>
<accession>A0A9E8SDF5</accession>
<protein>
    <submittedName>
        <fullName evidence="2">Uncharacterized protein</fullName>
    </submittedName>
</protein>
<dbReference type="AlphaFoldDB" id="A0A9E8SDF5"/>
<evidence type="ECO:0000313" key="3">
    <source>
        <dbReference type="Proteomes" id="UP001164705"/>
    </source>
</evidence>
<feature type="transmembrane region" description="Helical" evidence="1">
    <location>
        <begin position="5"/>
        <end position="24"/>
    </location>
</feature>
<keyword evidence="1" id="KW-0812">Transmembrane</keyword>
<feature type="transmembrane region" description="Helical" evidence="1">
    <location>
        <begin position="97"/>
        <end position="117"/>
    </location>
</feature>
<sequence>MFRKFYIQIIILLLLGAYVFYSLERIMVSHFAYGFSMIDFVLDSIYNLAFIFALVLALLNYLQTDSKKNLILFMLTGCIVFSELVQVIYFYADQNKIVQAVYSLLLIFGFCFSYLFINIKEDKYILE</sequence>
<dbReference type="RefSeq" id="WP_267676644.1">
    <property type="nucleotide sequence ID" value="NZ_CP113088.1"/>
</dbReference>
<feature type="transmembrane region" description="Helical" evidence="1">
    <location>
        <begin position="44"/>
        <end position="62"/>
    </location>
</feature>
<keyword evidence="1" id="KW-1133">Transmembrane helix</keyword>
<dbReference type="Proteomes" id="UP001164705">
    <property type="component" value="Chromosome"/>
</dbReference>
<organism evidence="2 3">
    <name type="scientific">Lacinutrix neustonica</name>
    <dbReference type="NCBI Taxonomy" id="2980107"/>
    <lineage>
        <taxon>Bacteria</taxon>
        <taxon>Pseudomonadati</taxon>
        <taxon>Bacteroidota</taxon>
        <taxon>Flavobacteriia</taxon>
        <taxon>Flavobacteriales</taxon>
        <taxon>Flavobacteriaceae</taxon>
        <taxon>Lacinutrix</taxon>
    </lineage>
</organism>
<evidence type="ECO:0000313" key="2">
    <source>
        <dbReference type="EMBL" id="WAC02046.1"/>
    </source>
</evidence>
<gene>
    <name evidence="2" type="ORF">N7U66_19965</name>
</gene>
<dbReference type="KEGG" id="lnu:N7U66_19965"/>
<keyword evidence="1" id="KW-0472">Membrane</keyword>
<proteinExistence type="predicted"/>
<reference evidence="2" key="1">
    <citation type="submission" date="2022-11" db="EMBL/GenBank/DDBJ databases">
        <title>Lacinutrix neustonica HL-RS19T sp. nov., isolated from the surface microlayer sample of brackish Lake Shihwa.</title>
        <authorList>
            <person name="Choi J.Y."/>
            <person name="Hwang C.Y."/>
        </authorList>
    </citation>
    <scope>NUCLEOTIDE SEQUENCE</scope>
    <source>
        <strain evidence="2">HL-RS19</strain>
    </source>
</reference>
<keyword evidence="3" id="KW-1185">Reference proteome</keyword>
<name>A0A9E8SDF5_9FLAO</name>
<dbReference type="EMBL" id="CP113088">
    <property type="protein sequence ID" value="WAC02046.1"/>
    <property type="molecule type" value="Genomic_DNA"/>
</dbReference>